<organism evidence="1 2">
    <name type="scientific">Dioscorea alata</name>
    <name type="common">Purple yam</name>
    <dbReference type="NCBI Taxonomy" id="55571"/>
    <lineage>
        <taxon>Eukaryota</taxon>
        <taxon>Viridiplantae</taxon>
        <taxon>Streptophyta</taxon>
        <taxon>Embryophyta</taxon>
        <taxon>Tracheophyta</taxon>
        <taxon>Spermatophyta</taxon>
        <taxon>Magnoliopsida</taxon>
        <taxon>Liliopsida</taxon>
        <taxon>Dioscoreales</taxon>
        <taxon>Dioscoreaceae</taxon>
        <taxon>Dioscorea</taxon>
    </lineage>
</organism>
<reference evidence="2" key="1">
    <citation type="journal article" date="2022" name="Nat. Commun.">
        <title>Chromosome evolution and the genetic basis of agronomically important traits in greater yam.</title>
        <authorList>
            <person name="Bredeson J.V."/>
            <person name="Lyons J.B."/>
            <person name="Oniyinde I.O."/>
            <person name="Okereke N.R."/>
            <person name="Kolade O."/>
            <person name="Nnabue I."/>
            <person name="Nwadili C.O."/>
            <person name="Hribova E."/>
            <person name="Parker M."/>
            <person name="Nwogha J."/>
            <person name="Shu S."/>
            <person name="Carlson J."/>
            <person name="Kariba R."/>
            <person name="Muthemba S."/>
            <person name="Knop K."/>
            <person name="Barton G.J."/>
            <person name="Sherwood A.V."/>
            <person name="Lopez-Montes A."/>
            <person name="Asiedu R."/>
            <person name="Jamnadass R."/>
            <person name="Muchugi A."/>
            <person name="Goodstein D."/>
            <person name="Egesi C.N."/>
            <person name="Featherston J."/>
            <person name="Asfaw A."/>
            <person name="Simpson G.G."/>
            <person name="Dolezel J."/>
            <person name="Hendre P.S."/>
            <person name="Van Deynze A."/>
            <person name="Kumar P.L."/>
            <person name="Obidiegwu J.E."/>
            <person name="Bhattacharjee R."/>
            <person name="Rokhsar D.S."/>
        </authorList>
    </citation>
    <scope>NUCLEOTIDE SEQUENCE [LARGE SCALE GENOMIC DNA]</scope>
    <source>
        <strain evidence="2">cv. TDa95/00328</strain>
    </source>
</reference>
<evidence type="ECO:0000313" key="2">
    <source>
        <dbReference type="Proteomes" id="UP000827976"/>
    </source>
</evidence>
<accession>A0ACB7TWJ1</accession>
<comment type="caution">
    <text evidence="1">The sequence shown here is derived from an EMBL/GenBank/DDBJ whole genome shotgun (WGS) entry which is preliminary data.</text>
</comment>
<keyword evidence="2" id="KW-1185">Reference proteome</keyword>
<dbReference type="Proteomes" id="UP000827976">
    <property type="component" value="Chromosome 19"/>
</dbReference>
<name>A0ACB7TWJ1_DIOAL</name>
<dbReference type="EMBL" id="CM037029">
    <property type="protein sequence ID" value="KAH7652414.1"/>
    <property type="molecule type" value="Genomic_DNA"/>
</dbReference>
<evidence type="ECO:0000313" key="1">
    <source>
        <dbReference type="EMBL" id="KAH7652414.1"/>
    </source>
</evidence>
<gene>
    <name evidence="1" type="ORF">IHE45_19G016000</name>
</gene>
<protein>
    <submittedName>
        <fullName evidence="1">Cupredoxins domain-containing protein</fullName>
    </submittedName>
</protein>
<sequence length="173" mass="19020">METLKTHLRLSGGASPSILLIAMLFLCVSVSATKHDVGGKQGWAPNVNYTDWASHERFFVGEWLVFYYQKGMYDVVQVNSTAFDRCSAEDAIMNWSRGHSFAFQLKNTGNYYFICSRGQCYNGMKLSILVQETPAPAPSLPLQSGPSHSGSSALTRFISLNFAVAGVFLAGLF</sequence>
<proteinExistence type="predicted"/>